<dbReference type="Proteomes" id="UP001432014">
    <property type="component" value="Chromosome"/>
</dbReference>
<dbReference type="EMBL" id="CP108482">
    <property type="protein sequence ID" value="WUS60327.1"/>
    <property type="molecule type" value="Genomic_DNA"/>
</dbReference>
<evidence type="ECO:0000256" key="1">
    <source>
        <dbReference type="SAM" id="MobiDB-lite"/>
    </source>
</evidence>
<accession>A0ABZ1WHX4</accession>
<gene>
    <name evidence="2" type="ORF">OG469_35475</name>
</gene>
<reference evidence="2 3" key="1">
    <citation type="submission" date="2022-10" db="EMBL/GenBank/DDBJ databases">
        <title>The complete genomes of actinobacterial strains from the NBC collection.</title>
        <authorList>
            <person name="Joergensen T.S."/>
            <person name="Alvarez Arevalo M."/>
            <person name="Sterndorff E.B."/>
            <person name="Faurdal D."/>
            <person name="Vuksanovic O."/>
            <person name="Mourched A.-S."/>
            <person name="Charusanti P."/>
            <person name="Shaw S."/>
            <person name="Blin K."/>
            <person name="Weber T."/>
        </authorList>
    </citation>
    <scope>NUCLEOTIDE SEQUENCE [LARGE SCALE GENOMIC DNA]</scope>
    <source>
        <strain evidence="2 3">NBC_01247</strain>
    </source>
</reference>
<evidence type="ECO:0000313" key="3">
    <source>
        <dbReference type="Proteomes" id="UP001432014"/>
    </source>
</evidence>
<organism evidence="2 3">
    <name type="scientific">Kitasatospora herbaricolor</name>
    <dbReference type="NCBI Taxonomy" id="68217"/>
    <lineage>
        <taxon>Bacteria</taxon>
        <taxon>Bacillati</taxon>
        <taxon>Actinomycetota</taxon>
        <taxon>Actinomycetes</taxon>
        <taxon>Kitasatosporales</taxon>
        <taxon>Streptomycetaceae</taxon>
        <taxon>Kitasatospora</taxon>
    </lineage>
</organism>
<protein>
    <submittedName>
        <fullName evidence="2">Uncharacterized protein</fullName>
    </submittedName>
</protein>
<name>A0ABZ1WHX4_9ACTN</name>
<feature type="region of interest" description="Disordered" evidence="1">
    <location>
        <begin position="1"/>
        <end position="86"/>
    </location>
</feature>
<keyword evidence="3" id="KW-1185">Reference proteome</keyword>
<dbReference type="RefSeq" id="WP_329493583.1">
    <property type="nucleotide sequence ID" value="NZ_CP108460.1"/>
</dbReference>
<sequence length="86" mass="9408">MKKAHDKTHASMENGEASRFAGADQHGWSPDIDAEEQQSTDSAHRSFHPDTYAPEPGPGRTVSEQEELPPRTDTPAPGGPRKETRT</sequence>
<proteinExistence type="predicted"/>
<evidence type="ECO:0000313" key="2">
    <source>
        <dbReference type="EMBL" id="WUS60327.1"/>
    </source>
</evidence>